<sequence length="170" mass="17624">MTGARRSQVLSAGLTAAALGWALLIVVAPAWAGHGAGVDRDPRATVAALVRVAGARVCHQRPDRSFHLSGRSMPVCGRCAGLYLSGAFGLLAVAIGGRPRQAVQGGKMPSWYPDRLDPRAVSLAIAAIPTAATWLSEVAGLWNPGTPLRALAALPLGMTAGWLMGRALER</sequence>
<keyword evidence="3" id="KW-1185">Reference proteome</keyword>
<dbReference type="STRING" id="1855912.LuPra_04462"/>
<keyword evidence="1" id="KW-0472">Membrane</keyword>
<accession>A0A143PRI4</accession>
<keyword evidence="1" id="KW-0812">Transmembrane</keyword>
<dbReference type="InterPro" id="IPR006311">
    <property type="entry name" value="TAT_signal"/>
</dbReference>
<evidence type="ECO:0000313" key="2">
    <source>
        <dbReference type="EMBL" id="AMY11215.1"/>
    </source>
</evidence>
<evidence type="ECO:0000313" key="3">
    <source>
        <dbReference type="Proteomes" id="UP000076079"/>
    </source>
</evidence>
<dbReference type="RefSeq" id="WP_110172781.1">
    <property type="nucleotide sequence ID" value="NZ_CP015136.1"/>
</dbReference>
<evidence type="ECO:0000256" key="1">
    <source>
        <dbReference type="SAM" id="Phobius"/>
    </source>
</evidence>
<name>A0A143PRI4_LUTPR</name>
<protein>
    <submittedName>
        <fullName evidence="2">Putative membrane protein</fullName>
    </submittedName>
</protein>
<dbReference type="EMBL" id="CP015136">
    <property type="protein sequence ID" value="AMY11215.1"/>
    <property type="molecule type" value="Genomic_DNA"/>
</dbReference>
<dbReference type="Proteomes" id="UP000076079">
    <property type="component" value="Chromosome"/>
</dbReference>
<gene>
    <name evidence="2" type="ORF">LuPra_04462</name>
</gene>
<keyword evidence="1" id="KW-1133">Transmembrane helix</keyword>
<dbReference type="AlphaFoldDB" id="A0A143PRI4"/>
<dbReference type="PROSITE" id="PS51318">
    <property type="entry name" value="TAT"/>
    <property type="match status" value="1"/>
</dbReference>
<dbReference type="Pfam" id="PF09858">
    <property type="entry name" value="DUF2085"/>
    <property type="match status" value="1"/>
</dbReference>
<reference evidence="2 3" key="1">
    <citation type="journal article" date="2016" name="Genome Announc.">
        <title>First Complete Genome Sequence of a Subdivision 6 Acidobacterium Strain.</title>
        <authorList>
            <person name="Huang S."/>
            <person name="Vieira S."/>
            <person name="Bunk B."/>
            <person name="Riedel T."/>
            <person name="Sproer C."/>
            <person name="Overmann J."/>
        </authorList>
    </citation>
    <scope>NUCLEOTIDE SEQUENCE [LARGE SCALE GENOMIC DNA]</scope>
    <source>
        <strain evidence="3">DSM 100886 HEG_-6_39</strain>
    </source>
</reference>
<feature type="transmembrane region" description="Helical" evidence="1">
    <location>
        <begin position="80"/>
        <end position="99"/>
    </location>
</feature>
<dbReference type="InterPro" id="IPR019206">
    <property type="entry name" value="DUF2085_TM"/>
</dbReference>
<dbReference type="KEGG" id="abac:LuPra_04462"/>
<dbReference type="OrthoDB" id="9810176at2"/>
<organism evidence="2 3">
    <name type="scientific">Luteitalea pratensis</name>
    <dbReference type="NCBI Taxonomy" id="1855912"/>
    <lineage>
        <taxon>Bacteria</taxon>
        <taxon>Pseudomonadati</taxon>
        <taxon>Acidobacteriota</taxon>
        <taxon>Vicinamibacteria</taxon>
        <taxon>Vicinamibacterales</taxon>
        <taxon>Vicinamibacteraceae</taxon>
        <taxon>Luteitalea</taxon>
    </lineage>
</organism>
<reference evidence="3" key="2">
    <citation type="submission" date="2016-04" db="EMBL/GenBank/DDBJ databases">
        <title>First Complete Genome Sequence of a Subdivision 6 Acidobacterium.</title>
        <authorList>
            <person name="Huang S."/>
            <person name="Vieira S."/>
            <person name="Bunk B."/>
            <person name="Riedel T."/>
            <person name="Sproeer C."/>
            <person name="Overmann J."/>
        </authorList>
    </citation>
    <scope>NUCLEOTIDE SEQUENCE [LARGE SCALE GENOMIC DNA]</scope>
    <source>
        <strain evidence="3">DSM 100886 HEG_-6_39</strain>
    </source>
</reference>
<proteinExistence type="predicted"/>